<dbReference type="RefSeq" id="WP_189123472.1">
    <property type="nucleotide sequence ID" value="NZ_BMNH01000003.1"/>
</dbReference>
<evidence type="ECO:0000256" key="2">
    <source>
        <dbReference type="SAM" id="SignalP"/>
    </source>
</evidence>
<dbReference type="GO" id="GO:0031012">
    <property type="term" value="C:extracellular matrix"/>
    <property type="evidence" value="ECO:0007669"/>
    <property type="project" value="TreeGrafter"/>
</dbReference>
<dbReference type="Pfam" id="PF01391">
    <property type="entry name" value="Collagen"/>
    <property type="match status" value="1"/>
</dbReference>
<dbReference type="GO" id="GO:0030198">
    <property type="term" value="P:extracellular matrix organization"/>
    <property type="evidence" value="ECO:0007669"/>
    <property type="project" value="TreeGrafter"/>
</dbReference>
<proteinExistence type="predicted"/>
<comment type="caution">
    <text evidence="3">The sequence shown here is derived from an EMBL/GenBank/DDBJ whole genome shotgun (WGS) entry which is preliminary data.</text>
</comment>
<feature type="compositionally biased region" description="Low complexity" evidence="1">
    <location>
        <begin position="104"/>
        <end position="126"/>
    </location>
</feature>
<evidence type="ECO:0008006" key="5">
    <source>
        <dbReference type="Google" id="ProtNLM"/>
    </source>
</evidence>
<organism evidence="3 4">
    <name type="scientific">Nonomuraea cavernae</name>
    <dbReference type="NCBI Taxonomy" id="2045107"/>
    <lineage>
        <taxon>Bacteria</taxon>
        <taxon>Bacillati</taxon>
        <taxon>Actinomycetota</taxon>
        <taxon>Actinomycetes</taxon>
        <taxon>Streptosporangiales</taxon>
        <taxon>Streptosporangiaceae</taxon>
        <taxon>Nonomuraea</taxon>
    </lineage>
</organism>
<keyword evidence="2" id="KW-0732">Signal</keyword>
<feature type="compositionally biased region" description="Low complexity" evidence="1">
    <location>
        <begin position="134"/>
        <end position="149"/>
    </location>
</feature>
<reference evidence="3" key="1">
    <citation type="journal article" date="2014" name="Int. J. Syst. Evol. Microbiol.">
        <title>Complete genome sequence of Corynebacterium casei LMG S-19264T (=DSM 44701T), isolated from a smear-ripened cheese.</title>
        <authorList>
            <consortium name="US DOE Joint Genome Institute (JGI-PGF)"/>
            <person name="Walter F."/>
            <person name="Albersmeier A."/>
            <person name="Kalinowski J."/>
            <person name="Ruckert C."/>
        </authorList>
    </citation>
    <scope>NUCLEOTIDE SEQUENCE</scope>
    <source>
        <strain evidence="3">CGMCC 4.7368</strain>
    </source>
</reference>
<protein>
    <recommendedName>
        <fullName evidence="5">Collagen-like protein</fullName>
    </recommendedName>
</protein>
<keyword evidence="4" id="KW-1185">Reference proteome</keyword>
<evidence type="ECO:0000313" key="4">
    <source>
        <dbReference type="Proteomes" id="UP000646523"/>
    </source>
</evidence>
<feature type="region of interest" description="Disordered" evidence="1">
    <location>
        <begin position="68"/>
        <end position="149"/>
    </location>
</feature>
<accession>A0A918DHI6</accession>
<dbReference type="PANTHER" id="PTHR24023:SF1082">
    <property type="entry name" value="COLLAGEN TRIPLE HELIX REPEAT"/>
    <property type="match status" value="1"/>
</dbReference>
<reference evidence="3" key="2">
    <citation type="submission" date="2020-09" db="EMBL/GenBank/DDBJ databases">
        <authorList>
            <person name="Sun Q."/>
            <person name="Zhou Y."/>
        </authorList>
    </citation>
    <scope>NUCLEOTIDE SEQUENCE</scope>
    <source>
        <strain evidence="3">CGMCC 4.7368</strain>
    </source>
</reference>
<dbReference type="GO" id="GO:0005615">
    <property type="term" value="C:extracellular space"/>
    <property type="evidence" value="ECO:0007669"/>
    <property type="project" value="TreeGrafter"/>
</dbReference>
<dbReference type="GO" id="GO:0030020">
    <property type="term" value="F:extracellular matrix structural constituent conferring tensile strength"/>
    <property type="evidence" value="ECO:0007669"/>
    <property type="project" value="TreeGrafter"/>
</dbReference>
<name>A0A918DHI6_9ACTN</name>
<dbReference type="Proteomes" id="UP000646523">
    <property type="component" value="Unassembled WGS sequence"/>
</dbReference>
<dbReference type="PANTHER" id="PTHR24023">
    <property type="entry name" value="COLLAGEN ALPHA"/>
    <property type="match status" value="1"/>
</dbReference>
<dbReference type="EMBL" id="BMNH01000003">
    <property type="protein sequence ID" value="GGO65546.1"/>
    <property type="molecule type" value="Genomic_DNA"/>
</dbReference>
<gene>
    <name evidence="3" type="ORF">GCM10012289_17490</name>
</gene>
<feature type="signal peptide" evidence="2">
    <location>
        <begin position="1"/>
        <end position="29"/>
    </location>
</feature>
<evidence type="ECO:0000256" key="1">
    <source>
        <dbReference type="SAM" id="MobiDB-lite"/>
    </source>
</evidence>
<evidence type="ECO:0000313" key="3">
    <source>
        <dbReference type="EMBL" id="GGO65546.1"/>
    </source>
</evidence>
<dbReference type="Gene3D" id="1.20.5.320">
    <property type="entry name" value="6-Phosphogluconate Dehydrogenase, domain 3"/>
    <property type="match status" value="1"/>
</dbReference>
<dbReference type="AlphaFoldDB" id="A0A918DHI6"/>
<dbReference type="InterPro" id="IPR050149">
    <property type="entry name" value="Collagen_superfamily"/>
</dbReference>
<sequence>MISRRGIPGFALTLTCAATGLSFPGTAQAAVTASSATFAVSGDAVADRRDCHGRRCRHLCHRFRCARFLRGPEGPPGPRGERGERGEQGERGERGPAGPGWQGPPGLEGEPGPQGETGPRGPQGVPGLPGPRGPRGAPGTPGTPGTASGVGSTLVSLTFPPYDTNFTAYVSDGVTWILDPRTPAPGGWHSLTSVPGYPPGVVGVSVTEADEPLSSLLITVLTSSGSLAQTKCVLTAAPPPPGPAWGTTYCDGFTSLQPALRRAATPPTPATAATPPTPVTWPTLVKLATPAT</sequence>
<feature type="chain" id="PRO_5037610449" description="Collagen-like protein" evidence="2">
    <location>
        <begin position="30"/>
        <end position="292"/>
    </location>
</feature>
<feature type="compositionally biased region" description="Basic and acidic residues" evidence="1">
    <location>
        <begin position="79"/>
        <end position="94"/>
    </location>
</feature>
<dbReference type="InterPro" id="IPR008160">
    <property type="entry name" value="Collagen"/>
</dbReference>